<keyword evidence="5" id="KW-1185">Reference proteome</keyword>
<dbReference type="InterPro" id="IPR029488">
    <property type="entry name" value="Hmw/CFAP97"/>
</dbReference>
<dbReference type="Ensembl" id="ENSMMOT00000009033.1">
    <property type="protein sequence ID" value="ENSMMOP00000008875.1"/>
    <property type="gene ID" value="ENSMMOG00000006857.1"/>
</dbReference>
<evidence type="ECO:0000256" key="2">
    <source>
        <dbReference type="ARBA" id="ARBA00021424"/>
    </source>
</evidence>
<name>A0A3Q4AVQ0_MOLML</name>
<dbReference type="InterPro" id="IPR038791">
    <property type="entry name" value="Cfap97/Hemingway"/>
</dbReference>
<reference evidence="4" key="1">
    <citation type="submission" date="2025-08" db="UniProtKB">
        <authorList>
            <consortium name="Ensembl"/>
        </authorList>
    </citation>
    <scope>IDENTIFICATION</scope>
</reference>
<feature type="region of interest" description="Disordered" evidence="3">
    <location>
        <begin position="1"/>
        <end position="182"/>
    </location>
</feature>
<reference evidence="4" key="2">
    <citation type="submission" date="2025-09" db="UniProtKB">
        <authorList>
            <consortium name="Ensembl"/>
        </authorList>
    </citation>
    <scope>IDENTIFICATION</scope>
</reference>
<dbReference type="GO" id="GO:0007283">
    <property type="term" value="P:spermatogenesis"/>
    <property type="evidence" value="ECO:0007669"/>
    <property type="project" value="TreeGrafter"/>
</dbReference>
<feature type="compositionally biased region" description="Basic and acidic residues" evidence="3">
    <location>
        <begin position="61"/>
        <end position="83"/>
    </location>
</feature>
<feature type="compositionally biased region" description="Polar residues" evidence="3">
    <location>
        <begin position="360"/>
        <end position="375"/>
    </location>
</feature>
<feature type="compositionally biased region" description="Polar residues" evidence="3">
    <location>
        <begin position="84"/>
        <end position="103"/>
    </location>
</feature>
<dbReference type="PANTHER" id="PTHR23035:SF1">
    <property type="entry name" value="CILIA- AND FLAGELLA-ASSOCIATED PROTEIN 97"/>
    <property type="match status" value="1"/>
</dbReference>
<feature type="region of interest" description="Disordered" evidence="3">
    <location>
        <begin position="331"/>
        <end position="375"/>
    </location>
</feature>
<dbReference type="STRING" id="94237.ENSMMOP00000008875"/>
<dbReference type="Proteomes" id="UP000261620">
    <property type="component" value="Unplaced"/>
</dbReference>
<feature type="compositionally biased region" description="Polar residues" evidence="3">
    <location>
        <begin position="110"/>
        <end position="120"/>
    </location>
</feature>
<evidence type="ECO:0000256" key="1">
    <source>
        <dbReference type="ARBA" id="ARBA00008315"/>
    </source>
</evidence>
<evidence type="ECO:0000256" key="3">
    <source>
        <dbReference type="SAM" id="MobiDB-lite"/>
    </source>
</evidence>
<evidence type="ECO:0000313" key="4">
    <source>
        <dbReference type="Ensembl" id="ENSMMOP00000008875.1"/>
    </source>
</evidence>
<feature type="region of interest" description="Disordered" evidence="3">
    <location>
        <begin position="201"/>
        <end position="235"/>
    </location>
</feature>
<accession>A0A3Q4AVQ0</accession>
<dbReference type="OMA" id="HHRIARE"/>
<feature type="compositionally biased region" description="Basic and acidic residues" evidence="3">
    <location>
        <begin position="123"/>
        <end position="137"/>
    </location>
</feature>
<dbReference type="PANTHER" id="PTHR23035">
    <property type="entry name" value="CILIA- AND FLAGELLA-ASSOCIATED PROTEIN 97-RELATED"/>
    <property type="match status" value="1"/>
</dbReference>
<proteinExistence type="inferred from homology"/>
<protein>
    <recommendedName>
        <fullName evidence="2">Cilia- and flagella-associated protein 97</fullName>
    </recommendedName>
</protein>
<sequence>MSAMNPSDQEGEVDHSFFDSDCDDSNRNGGKKMEKGSEAERESLEAPENTGGTTNQLEAAENDKSNSAEEKENSNQLKEEDRSIASSVSSVTCTSNEVISNCSDNEEDTNPPSIRPTTALLTEAKEENQNDVPKEEASSPVVRSPSFTSTETSVDGDRMESADSQAVPESQTEDTVTDVSNLSTADCNSLRSLALNNAEAEEGNLNEQQHESVPSSGPSKVHQDKDRSLTFESQPQSKRVFIYPGKRTRKNYSFTNDEVRDIDHENQRLHREIIRLSLGLRPGSIAGYKSVTSNSPVIRAAHSALNRQRDHHRIARENLAFLKRLQAAKPTPGLKRSEQLADYQRQAGYPRGPSYPICVSTINKGRSTSKTPTGR</sequence>
<organism evidence="4 5">
    <name type="scientific">Mola mola</name>
    <name type="common">Ocean sunfish</name>
    <name type="synonym">Tetraodon mola</name>
    <dbReference type="NCBI Taxonomy" id="94237"/>
    <lineage>
        <taxon>Eukaryota</taxon>
        <taxon>Metazoa</taxon>
        <taxon>Chordata</taxon>
        <taxon>Craniata</taxon>
        <taxon>Vertebrata</taxon>
        <taxon>Euteleostomi</taxon>
        <taxon>Actinopterygii</taxon>
        <taxon>Neopterygii</taxon>
        <taxon>Teleostei</taxon>
        <taxon>Neoteleostei</taxon>
        <taxon>Acanthomorphata</taxon>
        <taxon>Eupercaria</taxon>
        <taxon>Tetraodontiformes</taxon>
        <taxon>Molidae</taxon>
        <taxon>Mola</taxon>
    </lineage>
</organism>
<feature type="compositionally biased region" description="Basic and acidic residues" evidence="3">
    <location>
        <begin position="31"/>
        <end position="44"/>
    </location>
</feature>
<dbReference type="Pfam" id="PF13879">
    <property type="entry name" value="Hmw_CFAP97"/>
    <property type="match status" value="1"/>
</dbReference>
<dbReference type="AlphaFoldDB" id="A0A3Q4AVQ0"/>
<evidence type="ECO:0000313" key="5">
    <source>
        <dbReference type="Proteomes" id="UP000261620"/>
    </source>
</evidence>
<comment type="similarity">
    <text evidence="1">Belongs to the CFAP97 family.</text>
</comment>